<proteinExistence type="predicted"/>
<evidence type="ECO:0000313" key="2">
    <source>
        <dbReference type="EMBL" id="CAJ0802571.1"/>
    </source>
</evidence>
<evidence type="ECO:0000256" key="1">
    <source>
        <dbReference type="SAM" id="MobiDB-lite"/>
    </source>
</evidence>
<name>A0ABN9J5X9_9RALS</name>
<sequence>MAKQILLDARHFRTPGLICRADVLPSERDISLCEESIVHWEIPGEIEIALEDIRPDFVVSFGGERLIIEVAVTHFSNKGKRAKLNALQIPAVEVDLSDVPRSVTAADLKNRLLDSIDDKSWLYYPGLIEAEDKLRAAREQQSDADEVARRRPAMRDKELDEPNQQYIGNSWPGDWGEGRRLSPSQKRKIEAANQNFFASSESRKLAFVTAKLGINALKWPSLLDVPVMWDDALGVSRRIWQADIFRRFVRGAFAAPRDIDQDLNVGVVTKWLARRYKFDPASDIRVRVAVLEYLKWLGEQGYLCSLSEGWFVVVCDALPKECLETPSSDES</sequence>
<reference evidence="2 3" key="1">
    <citation type="submission" date="2023-07" db="EMBL/GenBank/DDBJ databases">
        <authorList>
            <person name="Peeters C."/>
        </authorList>
    </citation>
    <scope>NUCLEOTIDE SEQUENCE [LARGE SCALE GENOMIC DNA]</scope>
    <source>
        <strain evidence="2 3">LMG 7141</strain>
    </source>
</reference>
<organism evidence="2 3">
    <name type="scientific">Ralstonia condita</name>
    <dbReference type="NCBI Taxonomy" id="3058600"/>
    <lineage>
        <taxon>Bacteria</taxon>
        <taxon>Pseudomonadati</taxon>
        <taxon>Pseudomonadota</taxon>
        <taxon>Betaproteobacteria</taxon>
        <taxon>Burkholderiales</taxon>
        <taxon>Burkholderiaceae</taxon>
        <taxon>Ralstonia</taxon>
    </lineage>
</organism>
<dbReference type="EMBL" id="CATYWO010000012">
    <property type="protein sequence ID" value="CAJ0802571.1"/>
    <property type="molecule type" value="Genomic_DNA"/>
</dbReference>
<keyword evidence="3" id="KW-1185">Reference proteome</keyword>
<feature type="compositionally biased region" description="Basic and acidic residues" evidence="1">
    <location>
        <begin position="138"/>
        <end position="160"/>
    </location>
</feature>
<dbReference type="Proteomes" id="UP001189616">
    <property type="component" value="Unassembled WGS sequence"/>
</dbReference>
<feature type="region of interest" description="Disordered" evidence="1">
    <location>
        <begin position="138"/>
        <end position="172"/>
    </location>
</feature>
<evidence type="ECO:0000313" key="3">
    <source>
        <dbReference type="Proteomes" id="UP001189616"/>
    </source>
</evidence>
<protein>
    <submittedName>
        <fullName evidence="2">Uncharacterized protein</fullName>
    </submittedName>
</protein>
<comment type="caution">
    <text evidence="2">The sequence shown here is derived from an EMBL/GenBank/DDBJ whole genome shotgun (WGS) entry which is preliminary data.</text>
</comment>
<gene>
    <name evidence="2" type="ORF">LMG7141_04128</name>
</gene>
<accession>A0ABN9J5X9</accession>